<feature type="domain" description="Transposable element P transposase-like RNase H" evidence="1">
    <location>
        <begin position="316"/>
        <end position="411"/>
    </location>
</feature>
<evidence type="ECO:0000259" key="1">
    <source>
        <dbReference type="Pfam" id="PF21787"/>
    </source>
</evidence>
<dbReference type="EMBL" id="LRGB01002984">
    <property type="protein sequence ID" value="KZS05245.1"/>
    <property type="molecule type" value="Genomic_DNA"/>
</dbReference>
<protein>
    <recommendedName>
        <fullName evidence="1">Transposable element P transposase-like RNase H domain-containing protein</fullName>
    </recommendedName>
</protein>
<dbReference type="Pfam" id="PF21787">
    <property type="entry name" value="TNP-like_RNaseH_N"/>
    <property type="match status" value="1"/>
</dbReference>
<evidence type="ECO:0000313" key="3">
    <source>
        <dbReference type="Proteomes" id="UP000076858"/>
    </source>
</evidence>
<gene>
    <name evidence="2" type="ORF">APZ42_031632</name>
</gene>
<reference evidence="2 3" key="1">
    <citation type="submission" date="2016-03" db="EMBL/GenBank/DDBJ databases">
        <title>EvidentialGene: Evidence-directed Construction of Genes on Genomes.</title>
        <authorList>
            <person name="Gilbert D.G."/>
            <person name="Choi J.-H."/>
            <person name="Mockaitis K."/>
            <person name="Colbourne J."/>
            <person name="Pfrender M."/>
        </authorList>
    </citation>
    <scope>NUCLEOTIDE SEQUENCE [LARGE SCALE GENOMIC DNA]</scope>
    <source>
        <strain evidence="2 3">Xinb3</strain>
        <tissue evidence="2">Complete organism</tissue>
    </source>
</reference>
<keyword evidence="3" id="KW-1185">Reference proteome</keyword>
<name>A0A162DB25_9CRUS</name>
<dbReference type="InterPro" id="IPR048365">
    <property type="entry name" value="TNP-like_RNaseH_N"/>
</dbReference>
<sequence>MPNRFYVPGCKSGFPDYPKDLGKFTMFSAPKDEKLLKRWNEFIPRKGALKPSSKDPWALFDPKKCERFLRHGTGLTPKMNPRYVALRVQFQLIAGKAVTSKSMRFNNGSAFLCVDGAVIGSSILHPFDEEESLTQQFSRIILDFDSSEICPGRALGRLLSKEQTSSSARKFQKLKFDYRMAKQKLDHKEHQLTVGLKRGITVIFSILTHYSAGPLIRPPTHTTNPVIRPPFCLHHFLARTAPVQTFMPLNIAAMEHQEHINKLEKMQMAAELWMKEAVIVAQTFDMLQLREEFMMQVKKAKENEDKFKNMLDGLSPKKLRFEGFADYGLDDINEDPKAATDQLADHCLVFIFLPYRSSWVQPIAVFATKGLAPGHIISRLLLKAIVALETIGARVNSVTCDGAQTNKTAWADCGISGTRDENGEISCSMKHPTAKEPGVRIWFLQDVPHLYKCIRSFIYSRRTLVKAKRKITKKQKATDAVVTESQVQLKRNTPENQKKPMLSLRNHIRLNYLVHSPLRNSSVKKIQVFKCYRTKNNNTVHKFRNTAAIEDLVLLLNNTFDALNGRQFKYRIFSGNWQQHKRVLLQLLQALDDSEAHWKASKDNEKPFLSDISLKAMRVTLNSAIQLVEFLLDKCNYSLVLSGKFNQDCIEVDSSVLYDHVGGGQDAPTATSFLRICRMLSMYVPVRNALRVHGNIDDEERTHILTRYKDCMLQSLRDNAKEVAAVRNSLKDSLLKGIISSTENEKNDSAGNELDLVQANSTYYLCDYLVHTRAVQISSESCIESLLTMENELPSDFYAAFLTRMKTMGFLRFASLQMYYAF</sequence>
<evidence type="ECO:0000313" key="2">
    <source>
        <dbReference type="EMBL" id="KZS05245.1"/>
    </source>
</evidence>
<accession>A0A162DB25</accession>
<organism evidence="2 3">
    <name type="scientific">Daphnia magna</name>
    <dbReference type="NCBI Taxonomy" id="35525"/>
    <lineage>
        <taxon>Eukaryota</taxon>
        <taxon>Metazoa</taxon>
        <taxon>Ecdysozoa</taxon>
        <taxon>Arthropoda</taxon>
        <taxon>Crustacea</taxon>
        <taxon>Branchiopoda</taxon>
        <taxon>Diplostraca</taxon>
        <taxon>Cladocera</taxon>
        <taxon>Anomopoda</taxon>
        <taxon>Daphniidae</taxon>
        <taxon>Daphnia</taxon>
    </lineage>
</organism>
<dbReference type="Proteomes" id="UP000076858">
    <property type="component" value="Unassembled WGS sequence"/>
</dbReference>
<dbReference type="STRING" id="35525.A0A162DB25"/>
<proteinExistence type="predicted"/>
<dbReference type="OrthoDB" id="6371942at2759"/>
<dbReference type="AlphaFoldDB" id="A0A162DB25"/>
<comment type="caution">
    <text evidence="2">The sequence shown here is derived from an EMBL/GenBank/DDBJ whole genome shotgun (WGS) entry which is preliminary data.</text>
</comment>